<organism evidence="2 3">
    <name type="scientific">Erythrobacter litoralis</name>
    <dbReference type="NCBI Taxonomy" id="39960"/>
    <lineage>
        <taxon>Bacteria</taxon>
        <taxon>Pseudomonadati</taxon>
        <taxon>Pseudomonadota</taxon>
        <taxon>Alphaproteobacteria</taxon>
        <taxon>Sphingomonadales</taxon>
        <taxon>Erythrobacteraceae</taxon>
        <taxon>Erythrobacter/Porphyrobacter group</taxon>
        <taxon>Erythrobacter</taxon>
    </lineage>
</organism>
<dbReference type="EMBL" id="JMIX01000010">
    <property type="protein sequence ID" value="KEO92270.1"/>
    <property type="molecule type" value="Genomic_DNA"/>
</dbReference>
<feature type="chain" id="PRO_5001697210" description="DUF4136 domain-containing protein" evidence="1">
    <location>
        <begin position="22"/>
        <end position="212"/>
    </location>
</feature>
<comment type="caution">
    <text evidence="2">The sequence shown here is derived from an EMBL/GenBank/DDBJ whole genome shotgun (WGS) entry which is preliminary data.</text>
</comment>
<reference evidence="2 3" key="1">
    <citation type="submission" date="2014-04" db="EMBL/GenBank/DDBJ databases">
        <title>A comprehensive comparison of genomes of Erythrobacter spp. Strains.</title>
        <authorList>
            <person name="Zheng Q."/>
        </authorList>
    </citation>
    <scope>NUCLEOTIDE SEQUENCE [LARGE SCALE GENOMIC DNA]</scope>
    <source>
        <strain evidence="2 3">DSM 8509</strain>
    </source>
</reference>
<name>A0A074MHH0_9SPHN</name>
<evidence type="ECO:0000313" key="3">
    <source>
        <dbReference type="Proteomes" id="UP000027866"/>
    </source>
</evidence>
<gene>
    <name evidence="2" type="ORF">EH32_00575</name>
</gene>
<keyword evidence="1" id="KW-0732">Signal</keyword>
<feature type="signal peptide" evidence="1">
    <location>
        <begin position="1"/>
        <end position="21"/>
    </location>
</feature>
<evidence type="ECO:0008006" key="4">
    <source>
        <dbReference type="Google" id="ProtNLM"/>
    </source>
</evidence>
<accession>A0A074MHH0</accession>
<dbReference type="KEGG" id="elq:Ga0102493_111422"/>
<sequence length="212" mass="21620">MRIIPPSRTLLAATLSTLALAGCTNVYTGPVEVTRFVAEQRSAELGEGAIAIVFPEEMSNKNARATFEAAVAAQLRELGYTIANQPGTAGQTATVRTGREPIQGAGTRRSPVNVGVGGQTGGFGSGVGVGVGINLGGGSDGPRVVTDLAVRILGPAGESLWEGRAQLETSMKSPYTDTGASARTLAAALFRDFPGGNGETVTIDVSDLEGTE</sequence>
<dbReference type="PROSITE" id="PS51257">
    <property type="entry name" value="PROKAR_LIPOPROTEIN"/>
    <property type="match status" value="1"/>
</dbReference>
<dbReference type="AlphaFoldDB" id="A0A074MHH0"/>
<evidence type="ECO:0000256" key="1">
    <source>
        <dbReference type="SAM" id="SignalP"/>
    </source>
</evidence>
<dbReference type="Proteomes" id="UP000027866">
    <property type="component" value="Unassembled WGS sequence"/>
</dbReference>
<dbReference type="PATRIC" id="fig|39960.10.peg.505"/>
<evidence type="ECO:0000313" key="2">
    <source>
        <dbReference type="EMBL" id="KEO92270.1"/>
    </source>
</evidence>
<dbReference type="RefSeq" id="WP_051698228.1">
    <property type="nucleotide sequence ID" value="NZ_CP017057.1"/>
</dbReference>
<keyword evidence="3" id="KW-1185">Reference proteome</keyword>
<protein>
    <recommendedName>
        <fullName evidence="4">DUF4136 domain-containing protein</fullName>
    </recommendedName>
</protein>
<proteinExistence type="predicted"/>
<dbReference type="OrthoDB" id="7428103at2"/>